<dbReference type="RefSeq" id="WP_268147073.1">
    <property type="nucleotide sequence ID" value="NZ_JAPPUW010000002.1"/>
</dbReference>
<reference evidence="1" key="1">
    <citation type="submission" date="2019-02" db="EMBL/GenBank/DDBJ databases">
        <title>Draft genome of the type strain Pelomonas aquatica CCUG 52575T.</title>
        <authorList>
            <person name="Gomila M."/>
            <person name="Lalucat J."/>
        </authorList>
    </citation>
    <scope>NUCLEOTIDE SEQUENCE</scope>
    <source>
        <strain evidence="1">CCUG 52575</strain>
    </source>
</reference>
<evidence type="ECO:0000313" key="2">
    <source>
        <dbReference type="Proteomes" id="UP001152766"/>
    </source>
</evidence>
<accession>A0A9X4R3F0</accession>
<keyword evidence="2" id="KW-1185">Reference proteome</keyword>
<organism evidence="1 2">
    <name type="scientific">Pelomonas aquatica</name>
    <dbReference type="NCBI Taxonomy" id="431058"/>
    <lineage>
        <taxon>Bacteria</taxon>
        <taxon>Pseudomonadati</taxon>
        <taxon>Pseudomonadota</taxon>
        <taxon>Betaproteobacteria</taxon>
        <taxon>Burkholderiales</taxon>
        <taxon>Sphaerotilaceae</taxon>
        <taxon>Roseateles</taxon>
    </lineage>
</organism>
<gene>
    <name evidence="1" type="ORF">EXJ73_02430</name>
</gene>
<dbReference type="Pfam" id="PF07409">
    <property type="entry name" value="GP46"/>
    <property type="match status" value="1"/>
</dbReference>
<evidence type="ECO:0008006" key="3">
    <source>
        <dbReference type="Google" id="ProtNLM"/>
    </source>
</evidence>
<protein>
    <recommendedName>
        <fullName evidence="3">Mu-like prophage protein gp46</fullName>
    </recommendedName>
</protein>
<dbReference type="Proteomes" id="UP001152766">
    <property type="component" value="Unassembled WGS sequence"/>
</dbReference>
<dbReference type="InterPro" id="IPR010877">
    <property type="entry name" value="Phage_Mu_Gp46"/>
</dbReference>
<proteinExistence type="predicted"/>
<dbReference type="AlphaFoldDB" id="A0A9X4R3F0"/>
<sequence>MADIRTLWSDLGGDWRLAGPSFDVDEGLETAVIVSLFTDRVADAGETGIESTGRRGWWGDAFADVDGDRIGSRLWKLAREKRTPAVLGRAETYAREALQWLVDDGVARSVTVAAEAVGAQGEVLALAIGVTRSDRPVAQFRFESFWKGQ</sequence>
<evidence type="ECO:0000313" key="1">
    <source>
        <dbReference type="EMBL" id="MDG0861330.1"/>
    </source>
</evidence>
<name>A0A9X4R3F0_9BURK</name>
<dbReference type="EMBL" id="SGUG01000003">
    <property type="protein sequence ID" value="MDG0861330.1"/>
    <property type="molecule type" value="Genomic_DNA"/>
</dbReference>
<comment type="caution">
    <text evidence="1">The sequence shown here is derived from an EMBL/GenBank/DDBJ whole genome shotgun (WGS) entry which is preliminary data.</text>
</comment>